<reference evidence="2 3" key="1">
    <citation type="journal article" date="2013" name="Genome Announc.">
        <title>Draft Genome Sequence of Streptomyces viridochromogenes Strain Tu57, Producer of Avilamycin.</title>
        <authorList>
            <person name="Gruning B.A."/>
            <person name="Erxleben A."/>
            <person name="Hahnlein A."/>
            <person name="Gunther S."/>
        </authorList>
    </citation>
    <scope>NUCLEOTIDE SEQUENCE [LARGE SCALE GENOMIC DNA]</scope>
    <source>
        <strain evidence="2 3">Tue57</strain>
    </source>
</reference>
<dbReference type="AlphaFoldDB" id="L8PH32"/>
<sequence length="47" mass="4554">MHDTYLVLERGGSGAPRRGAGNGGTGHGQPAAAGRAGNSVARAPISP</sequence>
<feature type="region of interest" description="Disordered" evidence="1">
    <location>
        <begin position="1"/>
        <end position="47"/>
    </location>
</feature>
<evidence type="ECO:0000256" key="1">
    <source>
        <dbReference type="SAM" id="MobiDB-lite"/>
    </source>
</evidence>
<dbReference type="Proteomes" id="UP000011205">
    <property type="component" value="Unassembled WGS sequence"/>
</dbReference>
<proteinExistence type="predicted"/>
<evidence type="ECO:0000313" key="2">
    <source>
        <dbReference type="EMBL" id="ELS56901.1"/>
    </source>
</evidence>
<dbReference type="EMBL" id="AMLP01000070">
    <property type="protein sequence ID" value="ELS56901.1"/>
    <property type="molecule type" value="Genomic_DNA"/>
</dbReference>
<protein>
    <submittedName>
        <fullName evidence="2">Uncharacterized protein</fullName>
    </submittedName>
</protein>
<organism evidence="2 3">
    <name type="scientific">Streptomyces viridochromogenes Tue57</name>
    <dbReference type="NCBI Taxonomy" id="1160705"/>
    <lineage>
        <taxon>Bacteria</taxon>
        <taxon>Bacillati</taxon>
        <taxon>Actinomycetota</taxon>
        <taxon>Actinomycetes</taxon>
        <taxon>Kitasatosporales</taxon>
        <taxon>Streptomycetaceae</taxon>
        <taxon>Streptomyces</taxon>
    </lineage>
</organism>
<accession>L8PH32</accession>
<gene>
    <name evidence="2" type="ORF">STVIR_2150</name>
</gene>
<dbReference type="PATRIC" id="fig|1160705.3.peg.2140"/>
<evidence type="ECO:0000313" key="3">
    <source>
        <dbReference type="Proteomes" id="UP000011205"/>
    </source>
</evidence>
<comment type="caution">
    <text evidence="2">The sequence shown here is derived from an EMBL/GenBank/DDBJ whole genome shotgun (WGS) entry which is preliminary data.</text>
</comment>
<name>L8PH32_STRVR</name>